<comment type="caution">
    <text evidence="2">The sequence shown here is derived from an EMBL/GenBank/DDBJ whole genome shotgun (WGS) entry which is preliminary data.</text>
</comment>
<dbReference type="EMBL" id="DVAB01000011">
    <property type="protein sequence ID" value="HIK00128.1"/>
    <property type="molecule type" value="Genomic_DNA"/>
</dbReference>
<evidence type="ECO:0000256" key="1">
    <source>
        <dbReference type="SAM" id="Phobius"/>
    </source>
</evidence>
<name>A0A832XLP0_9ARCH</name>
<proteinExistence type="predicted"/>
<keyword evidence="1" id="KW-0472">Membrane</keyword>
<keyword evidence="1" id="KW-0812">Transmembrane</keyword>
<reference evidence="2 3" key="1">
    <citation type="journal article" name="Nat. Commun.">
        <title>Undinarchaeota illuminate DPANN phylogeny and the impact of gene transfer on archaeal evolution.</title>
        <authorList>
            <person name="Dombrowski N."/>
            <person name="Williams T.A."/>
            <person name="Sun J."/>
            <person name="Woodcroft B.J."/>
            <person name="Lee J.H."/>
            <person name="Minh B.Q."/>
            <person name="Rinke C."/>
            <person name="Spang A."/>
        </authorList>
    </citation>
    <scope>NUCLEOTIDE SEQUENCE [LARGE SCALE GENOMIC DNA]</scope>
    <source>
        <strain evidence="2">MAG_bin1129</strain>
    </source>
</reference>
<gene>
    <name evidence="2" type="ORF">H1016_01145</name>
</gene>
<evidence type="ECO:0000313" key="2">
    <source>
        <dbReference type="EMBL" id="HIK00128.1"/>
    </source>
</evidence>
<dbReference type="AlphaFoldDB" id="A0A832XLP0"/>
<keyword evidence="3" id="KW-1185">Reference proteome</keyword>
<accession>A0A832XLP0</accession>
<protein>
    <submittedName>
        <fullName evidence="2">Uncharacterized protein</fullName>
    </submittedName>
</protein>
<keyword evidence="1" id="KW-1133">Transmembrane helix</keyword>
<sequence>MEKITKTTFYNEIEKNKKKSIVLTIIFFIGTFIFLVALATPFLIFSKYFAATLRF</sequence>
<organism evidence="2 3">
    <name type="scientific">Candidatus Naiadarchaeum limnaeum</name>
    <dbReference type="NCBI Taxonomy" id="2756139"/>
    <lineage>
        <taxon>Archaea</taxon>
        <taxon>Candidatus Undinarchaeota</taxon>
        <taxon>Candidatus Undinarchaeia</taxon>
        <taxon>Candidatus Naiadarchaeales</taxon>
        <taxon>Candidatus Naiadarchaeaceae</taxon>
        <taxon>Candidatus Naiadarchaeum</taxon>
    </lineage>
</organism>
<evidence type="ECO:0000313" key="3">
    <source>
        <dbReference type="Proteomes" id="UP000646946"/>
    </source>
</evidence>
<feature type="transmembrane region" description="Helical" evidence="1">
    <location>
        <begin position="21"/>
        <end position="45"/>
    </location>
</feature>
<dbReference type="Proteomes" id="UP000646946">
    <property type="component" value="Unassembled WGS sequence"/>
</dbReference>